<keyword evidence="1" id="KW-0472">Membrane</keyword>
<keyword evidence="3" id="KW-1185">Reference proteome</keyword>
<reference evidence="2 3" key="1">
    <citation type="journal article" date="2018" name="PLoS ONE">
        <title>The draft genome of Kipferlia bialata reveals reductive genome evolution in fornicate parasites.</title>
        <authorList>
            <person name="Tanifuji G."/>
            <person name="Takabayashi S."/>
            <person name="Kume K."/>
            <person name="Takagi M."/>
            <person name="Nakayama T."/>
            <person name="Kamikawa R."/>
            <person name="Inagaki Y."/>
            <person name="Hashimoto T."/>
        </authorList>
    </citation>
    <scope>NUCLEOTIDE SEQUENCE [LARGE SCALE GENOMIC DNA]</scope>
    <source>
        <strain evidence="2">NY0173</strain>
    </source>
</reference>
<protein>
    <submittedName>
        <fullName evidence="2">Uncharacterized protein</fullName>
    </submittedName>
</protein>
<sequence length="84" mass="9604">MVTSTKRHGDGPFLLEDTESEECELLGSEDAKPLSRMAQWRLCWRIGFPTWSHPNTMLVYATILVFVCQAMVTMFYTSVASWVV</sequence>
<keyword evidence="1" id="KW-1133">Transmembrane helix</keyword>
<feature type="transmembrane region" description="Helical" evidence="1">
    <location>
        <begin position="57"/>
        <end position="83"/>
    </location>
</feature>
<dbReference type="AlphaFoldDB" id="A0A9K3GH97"/>
<evidence type="ECO:0000256" key="1">
    <source>
        <dbReference type="SAM" id="Phobius"/>
    </source>
</evidence>
<evidence type="ECO:0000313" key="2">
    <source>
        <dbReference type="EMBL" id="GIQ82320.1"/>
    </source>
</evidence>
<accession>A0A9K3GH97</accession>
<evidence type="ECO:0000313" key="3">
    <source>
        <dbReference type="Proteomes" id="UP000265618"/>
    </source>
</evidence>
<name>A0A9K3GH97_9EUKA</name>
<proteinExistence type="predicted"/>
<comment type="caution">
    <text evidence="2">The sequence shown here is derived from an EMBL/GenBank/DDBJ whole genome shotgun (WGS) entry which is preliminary data.</text>
</comment>
<gene>
    <name evidence="2" type="ORF">KIPB_003435</name>
</gene>
<keyword evidence="1" id="KW-0812">Transmembrane</keyword>
<organism evidence="2 3">
    <name type="scientific">Kipferlia bialata</name>
    <dbReference type="NCBI Taxonomy" id="797122"/>
    <lineage>
        <taxon>Eukaryota</taxon>
        <taxon>Metamonada</taxon>
        <taxon>Carpediemonas-like organisms</taxon>
        <taxon>Kipferlia</taxon>
    </lineage>
</organism>
<dbReference type="EMBL" id="BDIP01000657">
    <property type="protein sequence ID" value="GIQ82320.1"/>
    <property type="molecule type" value="Genomic_DNA"/>
</dbReference>
<dbReference type="Proteomes" id="UP000265618">
    <property type="component" value="Unassembled WGS sequence"/>
</dbReference>